<dbReference type="Proteomes" id="UP000828390">
    <property type="component" value="Unassembled WGS sequence"/>
</dbReference>
<sequence>MLSNSLRAYQNFFMNENPRRGRERFTCNFRGPGRFMRYGNPHYGNPDFNTRGYGGGRPWRGLGRSRPSATCLVPQTKNGR</sequence>
<protein>
    <submittedName>
        <fullName evidence="1">Uncharacterized protein</fullName>
    </submittedName>
</protein>
<evidence type="ECO:0000313" key="1">
    <source>
        <dbReference type="EMBL" id="KAH3781550.1"/>
    </source>
</evidence>
<gene>
    <name evidence="1" type="ORF">DPMN_159381</name>
</gene>
<accession>A0A9D4IP53</accession>
<evidence type="ECO:0000313" key="2">
    <source>
        <dbReference type="Proteomes" id="UP000828390"/>
    </source>
</evidence>
<organism evidence="1 2">
    <name type="scientific">Dreissena polymorpha</name>
    <name type="common">Zebra mussel</name>
    <name type="synonym">Mytilus polymorpha</name>
    <dbReference type="NCBI Taxonomy" id="45954"/>
    <lineage>
        <taxon>Eukaryota</taxon>
        <taxon>Metazoa</taxon>
        <taxon>Spiralia</taxon>
        <taxon>Lophotrochozoa</taxon>
        <taxon>Mollusca</taxon>
        <taxon>Bivalvia</taxon>
        <taxon>Autobranchia</taxon>
        <taxon>Heteroconchia</taxon>
        <taxon>Euheterodonta</taxon>
        <taxon>Imparidentia</taxon>
        <taxon>Neoheterodontei</taxon>
        <taxon>Myida</taxon>
        <taxon>Dreissenoidea</taxon>
        <taxon>Dreissenidae</taxon>
        <taxon>Dreissena</taxon>
    </lineage>
</organism>
<dbReference type="AlphaFoldDB" id="A0A9D4IP53"/>
<proteinExistence type="predicted"/>
<reference evidence="1" key="2">
    <citation type="submission" date="2020-11" db="EMBL/GenBank/DDBJ databases">
        <authorList>
            <person name="McCartney M.A."/>
            <person name="Auch B."/>
            <person name="Kono T."/>
            <person name="Mallez S."/>
            <person name="Becker A."/>
            <person name="Gohl D.M."/>
            <person name="Silverstein K.A.T."/>
            <person name="Koren S."/>
            <person name="Bechman K.B."/>
            <person name="Herman A."/>
            <person name="Abrahante J.E."/>
            <person name="Garbe J."/>
        </authorList>
    </citation>
    <scope>NUCLEOTIDE SEQUENCE</scope>
    <source>
        <strain evidence="1">Duluth1</strain>
        <tissue evidence="1">Whole animal</tissue>
    </source>
</reference>
<name>A0A9D4IP53_DREPO</name>
<comment type="caution">
    <text evidence="1">The sequence shown here is derived from an EMBL/GenBank/DDBJ whole genome shotgun (WGS) entry which is preliminary data.</text>
</comment>
<reference evidence="1" key="1">
    <citation type="journal article" date="2019" name="bioRxiv">
        <title>The Genome of the Zebra Mussel, Dreissena polymorpha: A Resource for Invasive Species Research.</title>
        <authorList>
            <person name="McCartney M.A."/>
            <person name="Auch B."/>
            <person name="Kono T."/>
            <person name="Mallez S."/>
            <person name="Zhang Y."/>
            <person name="Obille A."/>
            <person name="Becker A."/>
            <person name="Abrahante J.E."/>
            <person name="Garbe J."/>
            <person name="Badalamenti J.P."/>
            <person name="Herman A."/>
            <person name="Mangelson H."/>
            <person name="Liachko I."/>
            <person name="Sullivan S."/>
            <person name="Sone E.D."/>
            <person name="Koren S."/>
            <person name="Silverstein K.A.T."/>
            <person name="Beckman K.B."/>
            <person name="Gohl D.M."/>
        </authorList>
    </citation>
    <scope>NUCLEOTIDE SEQUENCE</scope>
    <source>
        <strain evidence="1">Duluth1</strain>
        <tissue evidence="1">Whole animal</tissue>
    </source>
</reference>
<keyword evidence="2" id="KW-1185">Reference proteome</keyword>
<dbReference type="EMBL" id="JAIWYP010000008">
    <property type="protein sequence ID" value="KAH3781550.1"/>
    <property type="molecule type" value="Genomic_DNA"/>
</dbReference>